<keyword evidence="1" id="KW-0548">Nucleotidyltransferase</keyword>
<evidence type="ECO:0000313" key="1">
    <source>
        <dbReference type="EMBL" id="EHK74731.1"/>
    </source>
</evidence>
<accession>H0G7G4</accession>
<dbReference type="GO" id="GO:0003964">
    <property type="term" value="F:RNA-directed DNA polymerase activity"/>
    <property type="evidence" value="ECO:0007669"/>
    <property type="project" value="UniProtKB-KW"/>
</dbReference>
<keyword evidence="1" id="KW-0695">RNA-directed DNA polymerase</keyword>
<proteinExistence type="predicted"/>
<dbReference type="AlphaFoldDB" id="H0G7G4"/>
<gene>
    <name evidence="1" type="ORF">SM0020_27231</name>
</gene>
<dbReference type="EMBL" id="AGVV01000078">
    <property type="protein sequence ID" value="EHK74731.1"/>
    <property type="molecule type" value="Genomic_DNA"/>
</dbReference>
<dbReference type="Proteomes" id="UP000004038">
    <property type="component" value="Unassembled WGS sequence"/>
</dbReference>
<sequence>MRHRVRAIQLKHWKRGKTTYKALLAKGAKPEVARQVAVNSRRWWRNSGMLLNSVLTLRWMDALRIPRLA</sequence>
<name>H0G7G4_RHIML</name>
<dbReference type="PATRIC" id="fig|1107881.3.peg.5518"/>
<evidence type="ECO:0000313" key="2">
    <source>
        <dbReference type="Proteomes" id="UP000004038"/>
    </source>
</evidence>
<protein>
    <submittedName>
        <fullName evidence="1">RNA-directed DNA polymerase</fullName>
    </submittedName>
</protein>
<reference evidence="1 2" key="1">
    <citation type="journal article" date="2012" name="J. Bacteriol.">
        <title>Draft Genome Sequence of Sinorhizobium meliloti CCNWSX0020, a Nitrogen-Fixing Symbiont with Copper Tolerance Capability Isolated from Lead-Zinc Mine Tailings.</title>
        <authorList>
            <person name="Li Z."/>
            <person name="Ma Z."/>
            <person name="Hao X."/>
            <person name="Wei G."/>
        </authorList>
    </citation>
    <scope>NUCLEOTIDE SEQUENCE [LARGE SCALE GENOMIC DNA]</scope>
    <source>
        <strain evidence="1 2">CCNWSX0020</strain>
    </source>
</reference>
<keyword evidence="1" id="KW-0808">Transferase</keyword>
<organism evidence="1 2">
    <name type="scientific">Sinorhizobium meliloti CCNWSX0020</name>
    <dbReference type="NCBI Taxonomy" id="1107881"/>
    <lineage>
        <taxon>Bacteria</taxon>
        <taxon>Pseudomonadati</taxon>
        <taxon>Pseudomonadota</taxon>
        <taxon>Alphaproteobacteria</taxon>
        <taxon>Hyphomicrobiales</taxon>
        <taxon>Rhizobiaceae</taxon>
        <taxon>Sinorhizobium/Ensifer group</taxon>
        <taxon>Sinorhizobium</taxon>
    </lineage>
</organism>